<feature type="transmembrane region" description="Helical" evidence="5">
    <location>
        <begin position="63"/>
        <end position="82"/>
    </location>
</feature>
<keyword evidence="4 5" id="KW-0472">Membrane</keyword>
<feature type="transmembrane region" description="Helical" evidence="5">
    <location>
        <begin position="7"/>
        <end position="24"/>
    </location>
</feature>
<comment type="subcellular location">
    <subcellularLocation>
        <location evidence="1">Membrane</location>
        <topology evidence="1">Multi-pass membrane protein</topology>
    </subcellularLocation>
</comment>
<keyword evidence="2 5" id="KW-0812">Transmembrane</keyword>
<evidence type="ECO:0008006" key="8">
    <source>
        <dbReference type="Google" id="ProtNLM"/>
    </source>
</evidence>
<reference evidence="6 7" key="1">
    <citation type="submission" date="2016-08" db="EMBL/GenBank/DDBJ databases">
        <title>A Parts List for Fungal Cellulosomes Revealed by Comparative Genomics.</title>
        <authorList>
            <consortium name="DOE Joint Genome Institute"/>
            <person name="Haitjema C.H."/>
            <person name="Gilmore S.P."/>
            <person name="Henske J.K."/>
            <person name="Solomon K.V."/>
            <person name="De Groot R."/>
            <person name="Kuo A."/>
            <person name="Mondo S.J."/>
            <person name="Salamov A.A."/>
            <person name="Labutti K."/>
            <person name="Zhao Z."/>
            <person name="Chiniquy J."/>
            <person name="Barry K."/>
            <person name="Brewer H.M."/>
            <person name="Purvine S.O."/>
            <person name="Wright A.T."/>
            <person name="Boxma B."/>
            <person name="Van Alen T."/>
            <person name="Hackstein J.H."/>
            <person name="Baker S.E."/>
            <person name="Grigoriev I.V."/>
            <person name="O'Malley M.A."/>
        </authorList>
    </citation>
    <scope>NUCLEOTIDE SEQUENCE [LARGE SCALE GENOMIC DNA]</scope>
    <source>
        <strain evidence="6 7">G1</strain>
    </source>
</reference>
<feature type="transmembrane region" description="Helical" evidence="5">
    <location>
        <begin position="30"/>
        <end position="51"/>
    </location>
</feature>
<comment type="caution">
    <text evidence="6">The sequence shown here is derived from an EMBL/GenBank/DDBJ whole genome shotgun (WGS) entry which is preliminary data.</text>
</comment>
<dbReference type="InterPro" id="IPR006603">
    <property type="entry name" value="PQ-loop_rpt"/>
</dbReference>
<dbReference type="OrthoDB" id="292213at2759"/>
<dbReference type="EMBL" id="MCOG01000040">
    <property type="protein sequence ID" value="ORY72322.1"/>
    <property type="molecule type" value="Genomic_DNA"/>
</dbReference>
<dbReference type="Proteomes" id="UP000193920">
    <property type="component" value="Unassembled WGS sequence"/>
</dbReference>
<evidence type="ECO:0000313" key="7">
    <source>
        <dbReference type="Proteomes" id="UP000193920"/>
    </source>
</evidence>
<dbReference type="InterPro" id="IPR052241">
    <property type="entry name" value="SLC66/Scramblase_ANY1"/>
</dbReference>
<dbReference type="GO" id="GO:0005802">
    <property type="term" value="C:trans-Golgi network"/>
    <property type="evidence" value="ECO:0007669"/>
    <property type="project" value="TreeGrafter"/>
</dbReference>
<evidence type="ECO:0000256" key="3">
    <source>
        <dbReference type="ARBA" id="ARBA00022989"/>
    </source>
</evidence>
<dbReference type="PANTHER" id="PTHR14856:SF9">
    <property type="entry name" value="PQ-LOOP REPEAT-CONTAINING PROTEIN 1"/>
    <property type="match status" value="1"/>
</dbReference>
<dbReference type="GO" id="GO:0045332">
    <property type="term" value="P:phospholipid translocation"/>
    <property type="evidence" value="ECO:0007669"/>
    <property type="project" value="TreeGrafter"/>
</dbReference>
<evidence type="ECO:0000256" key="2">
    <source>
        <dbReference type="ARBA" id="ARBA00022692"/>
    </source>
</evidence>
<dbReference type="GO" id="GO:0005768">
    <property type="term" value="C:endosome"/>
    <property type="evidence" value="ECO:0007669"/>
    <property type="project" value="TreeGrafter"/>
</dbReference>
<dbReference type="GO" id="GO:0005829">
    <property type="term" value="C:cytosol"/>
    <property type="evidence" value="ECO:0007669"/>
    <property type="project" value="GOC"/>
</dbReference>
<dbReference type="Pfam" id="PF04193">
    <property type="entry name" value="PQ-loop"/>
    <property type="match status" value="1"/>
</dbReference>
<keyword evidence="7" id="KW-1185">Reference proteome</keyword>
<evidence type="ECO:0000256" key="4">
    <source>
        <dbReference type="ARBA" id="ARBA00023136"/>
    </source>
</evidence>
<protein>
    <recommendedName>
        <fullName evidence="8">PQ-loop-domain-containing protein</fullName>
    </recommendedName>
</protein>
<name>A0A1Y2EL87_9FUNG</name>
<dbReference type="PANTHER" id="PTHR14856">
    <property type="entry name" value="PQ-LOOP REPEAT-CONTAINING PROTEIN 1-LIKE PROTEIN"/>
    <property type="match status" value="1"/>
</dbReference>
<gene>
    <name evidence="6" type="ORF">LY90DRAFT_346321</name>
</gene>
<sequence>GFSRHVCGFLLIANIFKIFFWYGKRFDVTLLWQAISMFTVQFILLHMRITYLKTGKEWIYKSFTLYLVLIIIISLVLTIFGYFFNDSYLYLEIIGFIGISIEAAVPIPQAIRNYHNKSVKGFSKMVLIVWFTGDICKVCYHGFMHTPHQFFLCGLFQLFMDVVITSQWIYYSN</sequence>
<evidence type="ECO:0000313" key="6">
    <source>
        <dbReference type="EMBL" id="ORY72322.1"/>
    </source>
</evidence>
<keyword evidence="3 5" id="KW-1133">Transmembrane helix</keyword>
<feature type="transmembrane region" description="Helical" evidence="5">
    <location>
        <begin position="88"/>
        <end position="105"/>
    </location>
</feature>
<dbReference type="SMART" id="SM00679">
    <property type="entry name" value="CTNS"/>
    <property type="match status" value="1"/>
</dbReference>
<dbReference type="GO" id="GO:0042147">
    <property type="term" value="P:retrograde transport, endosome to Golgi"/>
    <property type="evidence" value="ECO:0007669"/>
    <property type="project" value="TreeGrafter"/>
</dbReference>
<dbReference type="AlphaFoldDB" id="A0A1Y2EL87"/>
<dbReference type="Gene3D" id="1.20.1280.290">
    <property type="match status" value="1"/>
</dbReference>
<dbReference type="STRING" id="1754190.A0A1Y2EL87"/>
<evidence type="ECO:0000256" key="1">
    <source>
        <dbReference type="ARBA" id="ARBA00004141"/>
    </source>
</evidence>
<feature type="transmembrane region" description="Helical" evidence="5">
    <location>
        <begin position="149"/>
        <end position="171"/>
    </location>
</feature>
<accession>A0A1Y2EL87</accession>
<dbReference type="GO" id="GO:0016020">
    <property type="term" value="C:membrane"/>
    <property type="evidence" value="ECO:0007669"/>
    <property type="project" value="UniProtKB-SubCell"/>
</dbReference>
<feature type="non-terminal residue" evidence="6">
    <location>
        <position position="173"/>
    </location>
</feature>
<proteinExistence type="predicted"/>
<feature type="non-terminal residue" evidence="6">
    <location>
        <position position="1"/>
    </location>
</feature>
<organism evidence="6 7">
    <name type="scientific">Neocallimastix californiae</name>
    <dbReference type="NCBI Taxonomy" id="1754190"/>
    <lineage>
        <taxon>Eukaryota</taxon>
        <taxon>Fungi</taxon>
        <taxon>Fungi incertae sedis</taxon>
        <taxon>Chytridiomycota</taxon>
        <taxon>Chytridiomycota incertae sedis</taxon>
        <taxon>Neocallimastigomycetes</taxon>
        <taxon>Neocallimastigales</taxon>
        <taxon>Neocallimastigaceae</taxon>
        <taxon>Neocallimastix</taxon>
    </lineage>
</organism>
<evidence type="ECO:0000256" key="5">
    <source>
        <dbReference type="SAM" id="Phobius"/>
    </source>
</evidence>
<feature type="transmembrane region" description="Helical" evidence="5">
    <location>
        <begin position="125"/>
        <end position="143"/>
    </location>
</feature>